<dbReference type="KEGG" id="rue:DT065_01995"/>
<comment type="similarity">
    <text evidence="9">Belongs to the tRNA nucleotidyltransferase/poly(A) polymerase family.</text>
</comment>
<gene>
    <name evidence="13" type="ORF">DT065_01995</name>
</gene>
<dbReference type="RefSeq" id="WP_114370409.1">
    <property type="nucleotide sequence ID" value="NZ_CP031092.1"/>
</dbReference>
<evidence type="ECO:0000313" key="13">
    <source>
        <dbReference type="EMBL" id="AXF54907.1"/>
    </source>
</evidence>
<dbReference type="GO" id="GO:0008033">
    <property type="term" value="P:tRNA processing"/>
    <property type="evidence" value="ECO:0007669"/>
    <property type="project" value="UniProtKB-KW"/>
</dbReference>
<dbReference type="Gene3D" id="1.10.246.80">
    <property type="match status" value="1"/>
</dbReference>
<dbReference type="InterPro" id="IPR050264">
    <property type="entry name" value="Bact_CCA-adding_enz_type3_sf"/>
</dbReference>
<dbReference type="GO" id="GO:0046872">
    <property type="term" value="F:metal ion binding"/>
    <property type="evidence" value="ECO:0007669"/>
    <property type="project" value="UniProtKB-KW"/>
</dbReference>
<proteinExistence type="inferred from homology"/>
<dbReference type="Pfam" id="PF01743">
    <property type="entry name" value="PolyA_pol"/>
    <property type="match status" value="1"/>
</dbReference>
<dbReference type="Proteomes" id="UP000252100">
    <property type="component" value="Chromosome"/>
</dbReference>
<evidence type="ECO:0000256" key="5">
    <source>
        <dbReference type="ARBA" id="ARBA00022723"/>
    </source>
</evidence>
<dbReference type="Gene3D" id="1.10.110.30">
    <property type="match status" value="1"/>
</dbReference>
<evidence type="ECO:0000256" key="2">
    <source>
        <dbReference type="ARBA" id="ARBA00022679"/>
    </source>
</evidence>
<accession>A0A345BVC6</accession>
<comment type="cofactor">
    <cofactor evidence="1">
        <name>Mg(2+)</name>
        <dbReference type="ChEBI" id="CHEBI:18420"/>
    </cofactor>
</comment>
<dbReference type="GO" id="GO:0000166">
    <property type="term" value="F:nucleotide binding"/>
    <property type="evidence" value="ECO:0007669"/>
    <property type="project" value="UniProtKB-KW"/>
</dbReference>
<keyword evidence="6" id="KW-0547">Nucleotide-binding</keyword>
<dbReference type="Pfam" id="PF13735">
    <property type="entry name" value="tRNA_NucTran2_2"/>
    <property type="match status" value="1"/>
</dbReference>
<evidence type="ECO:0000256" key="3">
    <source>
        <dbReference type="ARBA" id="ARBA00022694"/>
    </source>
</evidence>
<protein>
    <recommendedName>
        <fullName evidence="15">CCA tRNA nucleotidyltransferase</fullName>
    </recommendedName>
</protein>
<dbReference type="AlphaFoldDB" id="A0A345BVC6"/>
<feature type="domain" description="Poly A polymerase head" evidence="10">
    <location>
        <begin position="27"/>
        <end position="131"/>
    </location>
</feature>
<evidence type="ECO:0000256" key="9">
    <source>
        <dbReference type="RuleBase" id="RU003953"/>
    </source>
</evidence>
<dbReference type="OrthoDB" id="9805698at2"/>
<organism evidence="13 14">
    <name type="scientific">Salicibibacter kimchii</name>
    <dbReference type="NCBI Taxonomy" id="2099786"/>
    <lineage>
        <taxon>Bacteria</taxon>
        <taxon>Bacillati</taxon>
        <taxon>Bacillota</taxon>
        <taxon>Bacilli</taxon>
        <taxon>Bacillales</taxon>
        <taxon>Bacillaceae</taxon>
        <taxon>Salicibibacter</taxon>
    </lineage>
</organism>
<dbReference type="SUPFAM" id="SSF81891">
    <property type="entry name" value="Poly A polymerase C-terminal region-like"/>
    <property type="match status" value="1"/>
</dbReference>
<reference evidence="13 14" key="1">
    <citation type="journal article" date="2018" name="J. Microbiol.">
        <title>Salicibibacter kimchii gen. nov., sp. nov., a moderately halophilic and alkalitolerant bacterium in the family Bacillaceae, isolated from kimchi.</title>
        <authorList>
            <person name="Jang J.Y."/>
            <person name="Oh Y.J."/>
            <person name="Lim S.K."/>
            <person name="Park H.K."/>
            <person name="Lee C."/>
            <person name="Kim J.Y."/>
            <person name="Lee M.A."/>
            <person name="Choi H.J."/>
        </authorList>
    </citation>
    <scope>NUCLEOTIDE SEQUENCE [LARGE SCALE GENOMIC DNA]</scope>
    <source>
        <strain evidence="13 14">NKC1-1</strain>
    </source>
</reference>
<evidence type="ECO:0008006" key="15">
    <source>
        <dbReference type="Google" id="ProtNLM"/>
    </source>
</evidence>
<evidence type="ECO:0000313" key="14">
    <source>
        <dbReference type="Proteomes" id="UP000252100"/>
    </source>
</evidence>
<evidence type="ECO:0000256" key="6">
    <source>
        <dbReference type="ARBA" id="ARBA00022741"/>
    </source>
</evidence>
<feature type="domain" description="tRNA nucleotidyltransferase/poly(A) polymerase RNA and SrmB- binding" evidence="11">
    <location>
        <begin position="160"/>
        <end position="215"/>
    </location>
</feature>
<keyword evidence="8 9" id="KW-0694">RNA-binding</keyword>
<keyword evidence="2 9" id="KW-0808">Transferase</keyword>
<dbReference type="InterPro" id="IPR032810">
    <property type="entry name" value="CCA-adding_enz_C"/>
</dbReference>
<name>A0A345BVC6_9BACI</name>
<dbReference type="InterPro" id="IPR032828">
    <property type="entry name" value="PolyA_RNA-bd"/>
</dbReference>
<evidence type="ECO:0000256" key="8">
    <source>
        <dbReference type="ARBA" id="ARBA00022884"/>
    </source>
</evidence>
<dbReference type="Pfam" id="PF12627">
    <property type="entry name" value="PolyA_pol_RNAbd"/>
    <property type="match status" value="1"/>
</dbReference>
<evidence type="ECO:0000256" key="7">
    <source>
        <dbReference type="ARBA" id="ARBA00022842"/>
    </source>
</evidence>
<keyword evidence="3" id="KW-0819">tRNA processing</keyword>
<keyword evidence="5" id="KW-0479">Metal-binding</keyword>
<dbReference type="EMBL" id="CP031092">
    <property type="protein sequence ID" value="AXF54907.1"/>
    <property type="molecule type" value="Genomic_DNA"/>
</dbReference>
<evidence type="ECO:0000256" key="4">
    <source>
        <dbReference type="ARBA" id="ARBA00022695"/>
    </source>
</evidence>
<dbReference type="PANTHER" id="PTHR46173:SF1">
    <property type="entry name" value="CCA TRNA NUCLEOTIDYLTRANSFERASE 1, MITOCHONDRIAL"/>
    <property type="match status" value="1"/>
</dbReference>
<evidence type="ECO:0000259" key="12">
    <source>
        <dbReference type="Pfam" id="PF13735"/>
    </source>
</evidence>
<dbReference type="Gene3D" id="1.20.58.560">
    <property type="match status" value="1"/>
</dbReference>
<dbReference type="InterPro" id="IPR043519">
    <property type="entry name" value="NT_sf"/>
</dbReference>
<keyword evidence="4" id="KW-0548">Nucleotidyltransferase</keyword>
<dbReference type="PANTHER" id="PTHR46173">
    <property type="entry name" value="CCA TRNA NUCLEOTIDYLTRANSFERASE 1, MITOCHONDRIAL"/>
    <property type="match status" value="1"/>
</dbReference>
<evidence type="ECO:0000259" key="11">
    <source>
        <dbReference type="Pfam" id="PF12627"/>
    </source>
</evidence>
<keyword evidence="14" id="KW-1185">Reference proteome</keyword>
<feature type="domain" description="CCA-adding enzyme C-terminal" evidence="12">
    <location>
        <begin position="230"/>
        <end position="376"/>
    </location>
</feature>
<dbReference type="InterPro" id="IPR002646">
    <property type="entry name" value="PolA_pol_head_dom"/>
</dbReference>
<dbReference type="GO" id="GO:0016779">
    <property type="term" value="F:nucleotidyltransferase activity"/>
    <property type="evidence" value="ECO:0007669"/>
    <property type="project" value="UniProtKB-KW"/>
</dbReference>
<dbReference type="Gene3D" id="3.30.460.10">
    <property type="entry name" value="Beta Polymerase, domain 2"/>
    <property type="match status" value="1"/>
</dbReference>
<dbReference type="SUPFAM" id="SSF81301">
    <property type="entry name" value="Nucleotidyltransferase"/>
    <property type="match status" value="1"/>
</dbReference>
<sequence length="383" mass="43735">MNAMNESKEWQVAFSILQTLKRYGHEAYIVGGALRDLLLKEAFVDLDIVTSATICELKGIFPSAVIIRTNIPLLSMRKNDVRVEISELHARSLMENLRARDFTVNAVALNERGEWIDPFHGQRDIERRELRLVREDSIRSDPLRILRASRLMAAYHFIADPGVAKACRAQRGHLNAIAAERIGEELNRLFQSRDAAYGMQWLDEQGILSILCPDASGLHKTPVFSPLNKVDTLTEKWVVFFYLLGEKNVRHRLKKWRLSKAMVNTVHRLFFYTGKRLMATWDRRTLYGAGEKTALAAEKTAHVLSDSVPGGEMNVRKLLAELPILNRHELAVSPLEISAHIEREPGPWLGNMLRALEMAVIDKQVKNEKGPLLTWVKERWDET</sequence>
<evidence type="ECO:0000256" key="1">
    <source>
        <dbReference type="ARBA" id="ARBA00001946"/>
    </source>
</evidence>
<evidence type="ECO:0000259" key="10">
    <source>
        <dbReference type="Pfam" id="PF01743"/>
    </source>
</evidence>
<dbReference type="GO" id="GO:0000049">
    <property type="term" value="F:tRNA binding"/>
    <property type="evidence" value="ECO:0007669"/>
    <property type="project" value="TreeGrafter"/>
</dbReference>
<keyword evidence="7" id="KW-0460">Magnesium</keyword>